<dbReference type="PRINTS" id="PR00368">
    <property type="entry name" value="FADPNR"/>
</dbReference>
<dbReference type="InterPro" id="IPR023753">
    <property type="entry name" value="FAD/NAD-binding_dom"/>
</dbReference>
<dbReference type="RefSeq" id="WP_013673792.1">
    <property type="nucleotide sequence ID" value="NZ_BAABKS010000061.1"/>
</dbReference>
<dbReference type="InterPro" id="IPR016156">
    <property type="entry name" value="FAD/NAD-linked_Rdtase_dimer_sf"/>
</dbReference>
<name>A0ABW3VPQ1_9PSEU</name>
<comment type="cofactor">
    <cofactor evidence="1">
        <name>FAD</name>
        <dbReference type="ChEBI" id="CHEBI:57692"/>
    </cofactor>
</comment>
<dbReference type="InterPro" id="IPR004099">
    <property type="entry name" value="Pyr_nucl-diS_OxRdtase_dimer"/>
</dbReference>
<evidence type="ECO:0000256" key="5">
    <source>
        <dbReference type="ARBA" id="ARBA00023002"/>
    </source>
</evidence>
<comment type="caution">
    <text evidence="9">The sequence shown here is derived from an EMBL/GenBank/DDBJ whole genome shotgun (WGS) entry which is preliminary data.</text>
</comment>
<dbReference type="Gene3D" id="3.30.390.30">
    <property type="match status" value="1"/>
</dbReference>
<dbReference type="EMBL" id="JBHTMB010000271">
    <property type="protein sequence ID" value="MFD1237174.1"/>
    <property type="molecule type" value="Genomic_DNA"/>
</dbReference>
<keyword evidence="3" id="KW-0285">Flavoprotein</keyword>
<evidence type="ECO:0000313" key="9">
    <source>
        <dbReference type="EMBL" id="MFD1237174.1"/>
    </source>
</evidence>
<dbReference type="PRINTS" id="PR00469">
    <property type="entry name" value="PNDRDTASEII"/>
</dbReference>
<proteinExistence type="inferred from homology"/>
<dbReference type="InterPro" id="IPR050260">
    <property type="entry name" value="FAD-bd_OxRdtase"/>
</dbReference>
<organism evidence="9 10">
    <name type="scientific">Pseudonocardia benzenivorans</name>
    <dbReference type="NCBI Taxonomy" id="228005"/>
    <lineage>
        <taxon>Bacteria</taxon>
        <taxon>Bacillati</taxon>
        <taxon>Actinomycetota</taxon>
        <taxon>Actinomycetes</taxon>
        <taxon>Pseudonocardiales</taxon>
        <taxon>Pseudonocardiaceae</taxon>
        <taxon>Pseudonocardia</taxon>
    </lineage>
</organism>
<evidence type="ECO:0000259" key="7">
    <source>
        <dbReference type="Pfam" id="PF02852"/>
    </source>
</evidence>
<dbReference type="Pfam" id="PF02852">
    <property type="entry name" value="Pyr_redox_dim"/>
    <property type="match status" value="1"/>
</dbReference>
<keyword evidence="6" id="KW-0676">Redox-active center</keyword>
<accession>A0ABW3VPQ1</accession>
<dbReference type="Pfam" id="PF07992">
    <property type="entry name" value="Pyr_redox_2"/>
    <property type="match status" value="1"/>
</dbReference>
<feature type="domain" description="Pyridine nucleotide-disulphide oxidoreductase dimerisation" evidence="7">
    <location>
        <begin position="330"/>
        <end position="413"/>
    </location>
</feature>
<evidence type="ECO:0000256" key="6">
    <source>
        <dbReference type="ARBA" id="ARBA00023284"/>
    </source>
</evidence>
<comment type="similarity">
    <text evidence="2">Belongs to the class-III pyridine nucleotide-disulfide oxidoreductase family.</text>
</comment>
<evidence type="ECO:0000256" key="4">
    <source>
        <dbReference type="ARBA" id="ARBA00022827"/>
    </source>
</evidence>
<feature type="domain" description="FAD/NAD(P)-binding" evidence="8">
    <location>
        <begin position="4"/>
        <end position="282"/>
    </location>
</feature>
<evidence type="ECO:0000256" key="2">
    <source>
        <dbReference type="ARBA" id="ARBA00009130"/>
    </source>
</evidence>
<sequence length="444" mass="44394">MPRKTVIIGGGAAGLGAATGVKTADPSAEVVVYTREAESVYGSAGIPADEAEVEDFEKLLVADTQTYLDAGVAVHFGADVTAIDTAGRTITVGGAPVSYDNLVIAAGTGPAAAGVPGGELQGVFHVSGGRSVSEWREVIARTKSAVVVDAGGVGLEIVTALAKRGVETHVVESAGQVLPSLLDPDFAALVQDGWTEMGVHLHLNTTVSELVGDGGAVRTVRTSDGDLPADLVVVATNRAADTSVAAAAGIAVGPGGIVVDDHMRTSVAGVWAAGDVAEVAHGGGDAPLRGLTTSHAYAEGRVAGTNAAGGDRAYKAVRVPWSTAAGASVVGGVAFNETSAAAAGIAYVKGEAQGISRARYYPGVNMVKVKLLAEPGTLRLIGAQLLGGGEGIKERANFLAQAVKVGLTLTDMSTMENVYSPAIGALNEPMVVAATNGVANAQKG</sequence>
<reference evidence="10" key="1">
    <citation type="journal article" date="2019" name="Int. J. Syst. Evol. Microbiol.">
        <title>The Global Catalogue of Microorganisms (GCM) 10K type strain sequencing project: providing services to taxonomists for standard genome sequencing and annotation.</title>
        <authorList>
            <consortium name="The Broad Institute Genomics Platform"/>
            <consortium name="The Broad Institute Genome Sequencing Center for Infectious Disease"/>
            <person name="Wu L."/>
            <person name="Ma J."/>
        </authorList>
    </citation>
    <scope>NUCLEOTIDE SEQUENCE [LARGE SCALE GENOMIC DNA]</scope>
    <source>
        <strain evidence="10">CCUG 49018</strain>
    </source>
</reference>
<keyword evidence="5" id="KW-0560">Oxidoreductase</keyword>
<dbReference type="SUPFAM" id="SSF55424">
    <property type="entry name" value="FAD/NAD-linked reductases, dimerisation (C-terminal) domain"/>
    <property type="match status" value="1"/>
</dbReference>
<dbReference type="SUPFAM" id="SSF51905">
    <property type="entry name" value="FAD/NAD(P)-binding domain"/>
    <property type="match status" value="1"/>
</dbReference>
<evidence type="ECO:0000259" key="8">
    <source>
        <dbReference type="Pfam" id="PF07992"/>
    </source>
</evidence>
<evidence type="ECO:0000313" key="10">
    <source>
        <dbReference type="Proteomes" id="UP001597182"/>
    </source>
</evidence>
<gene>
    <name evidence="9" type="ORF">ACFQ34_28155</name>
</gene>
<evidence type="ECO:0000256" key="1">
    <source>
        <dbReference type="ARBA" id="ARBA00001974"/>
    </source>
</evidence>
<dbReference type="PANTHER" id="PTHR43429">
    <property type="entry name" value="PYRIDINE NUCLEOTIDE-DISULFIDE OXIDOREDUCTASE DOMAIN-CONTAINING"/>
    <property type="match status" value="1"/>
</dbReference>
<dbReference type="InterPro" id="IPR036188">
    <property type="entry name" value="FAD/NAD-bd_sf"/>
</dbReference>
<dbReference type="Gene3D" id="3.50.50.60">
    <property type="entry name" value="FAD/NAD(P)-binding domain"/>
    <property type="match status" value="2"/>
</dbReference>
<dbReference type="Proteomes" id="UP001597182">
    <property type="component" value="Unassembled WGS sequence"/>
</dbReference>
<keyword evidence="10" id="KW-1185">Reference proteome</keyword>
<protein>
    <submittedName>
        <fullName evidence="9">FAD-dependent oxidoreductase</fullName>
    </submittedName>
</protein>
<evidence type="ECO:0000256" key="3">
    <source>
        <dbReference type="ARBA" id="ARBA00022630"/>
    </source>
</evidence>
<keyword evidence="4" id="KW-0274">FAD</keyword>
<dbReference type="PANTHER" id="PTHR43429:SF1">
    <property type="entry name" value="NAD(P)H SULFUR OXIDOREDUCTASE (COA-DEPENDENT)"/>
    <property type="match status" value="1"/>
</dbReference>